<accession>A0ACC2BA10</accession>
<protein>
    <submittedName>
        <fullName evidence="1">Uncharacterized protein</fullName>
    </submittedName>
</protein>
<name>A0ACC2BA10_DIPCM</name>
<keyword evidence="2" id="KW-1185">Reference proteome</keyword>
<proteinExistence type="predicted"/>
<dbReference type="Proteomes" id="UP001162992">
    <property type="component" value="Chromosome 16"/>
</dbReference>
<comment type="caution">
    <text evidence="1">The sequence shown here is derived from an EMBL/GenBank/DDBJ whole genome shotgun (WGS) entry which is preliminary data.</text>
</comment>
<evidence type="ECO:0000313" key="1">
    <source>
        <dbReference type="EMBL" id="KAJ7526567.1"/>
    </source>
</evidence>
<sequence>MPKLFNPTMECSTASCRLFPRVSARSRRGSSLKSAIIAQKPSTLAEDLPSKKRTNWGKYDNSLEQAAAAWRNHKTVNWELEKPLDRTTSFATLASLLKRCGQAKALYHGRLVHAHIRRYRYDWNTFLGNWVVKMYGDCGSIEDARSVFDNLPKINLYSWNILMNAYAQNGCGREALECFQRMQCDGIRPDQVSFVAALDACSSIAALEKGQEVHAAIVRRGYDRQLIVGNALVNMYGKCASLGDARNVFNQMVNRDVISWTAMITALSQNGHCDEALDFFDQMQGAGFKPNPITFVCALDACASLADLKKGQEIHAAIVEAGYEGRADMGNGFLNMHNALVNMYGKCGSLEDARRVFSRMPSRTVASWTAMITACSQNGHSKEALCLFNRMQSDGIKPDQITFVTVLDACTSLAALEKGQEIHAAIVECGYEEQVVVGTALINLYGKCGSLEDARNVFGRMPVRDVVSWNAMIAACAHNGHGMEALDLFDYMQSDGFKPNHVTFLSVLAACSHTGRVDAARRYFNSMREDHSLIPKVEHNVCLIDILGRAGLLDDAENLINSMPLESKARVWLCLLGACRIYGDVERGARAASHAIKLDPENAAPYVLLSNIYAAAGRYDDAQQVRDIMNNSRLKKIDSCHMEVDRIVRESVLREVAQVDKMVYVFVPKEAAQVADID</sequence>
<dbReference type="EMBL" id="CM055107">
    <property type="protein sequence ID" value="KAJ7526567.1"/>
    <property type="molecule type" value="Genomic_DNA"/>
</dbReference>
<reference evidence="2" key="1">
    <citation type="journal article" date="2024" name="Proc. Natl. Acad. Sci. U.S.A.">
        <title>Extraordinary preservation of gene collinearity over three hundred million years revealed in homosporous lycophytes.</title>
        <authorList>
            <person name="Li C."/>
            <person name="Wickell D."/>
            <person name="Kuo L.Y."/>
            <person name="Chen X."/>
            <person name="Nie B."/>
            <person name="Liao X."/>
            <person name="Peng D."/>
            <person name="Ji J."/>
            <person name="Jenkins J."/>
            <person name="Williams M."/>
            <person name="Shu S."/>
            <person name="Plott C."/>
            <person name="Barry K."/>
            <person name="Rajasekar S."/>
            <person name="Grimwood J."/>
            <person name="Han X."/>
            <person name="Sun S."/>
            <person name="Hou Z."/>
            <person name="He W."/>
            <person name="Dai G."/>
            <person name="Sun C."/>
            <person name="Schmutz J."/>
            <person name="Leebens-Mack J.H."/>
            <person name="Li F.W."/>
            <person name="Wang L."/>
        </authorList>
    </citation>
    <scope>NUCLEOTIDE SEQUENCE [LARGE SCALE GENOMIC DNA]</scope>
    <source>
        <strain evidence="2">cv. PW_Plant_1</strain>
    </source>
</reference>
<gene>
    <name evidence="1" type="ORF">O6H91_16G012500</name>
</gene>
<evidence type="ECO:0000313" key="2">
    <source>
        <dbReference type="Proteomes" id="UP001162992"/>
    </source>
</evidence>
<organism evidence="1 2">
    <name type="scientific">Diphasiastrum complanatum</name>
    <name type="common">Issler's clubmoss</name>
    <name type="synonym">Lycopodium complanatum</name>
    <dbReference type="NCBI Taxonomy" id="34168"/>
    <lineage>
        <taxon>Eukaryota</taxon>
        <taxon>Viridiplantae</taxon>
        <taxon>Streptophyta</taxon>
        <taxon>Embryophyta</taxon>
        <taxon>Tracheophyta</taxon>
        <taxon>Lycopodiopsida</taxon>
        <taxon>Lycopodiales</taxon>
        <taxon>Lycopodiaceae</taxon>
        <taxon>Lycopodioideae</taxon>
        <taxon>Diphasiastrum</taxon>
    </lineage>
</organism>